<name>A0A5J5DHV6_9PERO</name>
<reference evidence="1 2" key="1">
    <citation type="submission" date="2019-08" db="EMBL/GenBank/DDBJ databases">
        <title>A chromosome-level genome assembly, high-density linkage maps, and genome scans reveal the genomic architecture of hybrid incompatibilities underlying speciation via character displacement in darters (Percidae: Etheostominae).</title>
        <authorList>
            <person name="Moran R.L."/>
            <person name="Catchen J.M."/>
            <person name="Fuller R.C."/>
        </authorList>
    </citation>
    <scope>NUCLEOTIDE SEQUENCE [LARGE SCALE GENOMIC DNA]</scope>
    <source>
        <strain evidence="1">EspeVRDwgs_2016</strain>
        <tissue evidence="1">Muscle</tissue>
    </source>
</reference>
<dbReference type="Proteomes" id="UP000327493">
    <property type="component" value="Chromosome 5"/>
</dbReference>
<protein>
    <submittedName>
        <fullName evidence="1">Uncharacterized protein</fullName>
    </submittedName>
</protein>
<accession>A0A5J5DHV6</accession>
<organism evidence="1 2">
    <name type="scientific">Etheostoma spectabile</name>
    <name type="common">orangethroat darter</name>
    <dbReference type="NCBI Taxonomy" id="54343"/>
    <lineage>
        <taxon>Eukaryota</taxon>
        <taxon>Metazoa</taxon>
        <taxon>Chordata</taxon>
        <taxon>Craniata</taxon>
        <taxon>Vertebrata</taxon>
        <taxon>Euteleostomi</taxon>
        <taxon>Actinopterygii</taxon>
        <taxon>Neopterygii</taxon>
        <taxon>Teleostei</taxon>
        <taxon>Neoteleostei</taxon>
        <taxon>Acanthomorphata</taxon>
        <taxon>Eupercaria</taxon>
        <taxon>Perciformes</taxon>
        <taxon>Percoidei</taxon>
        <taxon>Percidae</taxon>
        <taxon>Etheostomatinae</taxon>
        <taxon>Etheostoma</taxon>
    </lineage>
</organism>
<dbReference type="AlphaFoldDB" id="A0A5J5DHV6"/>
<evidence type="ECO:0000313" key="1">
    <source>
        <dbReference type="EMBL" id="KAA8592935.1"/>
    </source>
</evidence>
<comment type="caution">
    <text evidence="1">The sequence shown here is derived from an EMBL/GenBank/DDBJ whole genome shotgun (WGS) entry which is preliminary data.</text>
</comment>
<evidence type="ECO:0000313" key="2">
    <source>
        <dbReference type="Proteomes" id="UP000327493"/>
    </source>
</evidence>
<keyword evidence="2" id="KW-1185">Reference proteome</keyword>
<dbReference type="EMBL" id="VOFY01000005">
    <property type="protein sequence ID" value="KAA8592935.1"/>
    <property type="molecule type" value="Genomic_DNA"/>
</dbReference>
<proteinExistence type="predicted"/>
<sequence length="77" mass="8407">MLSVCLAEIEKHKGVGVITAPINVTAQFGEPLLVPGRVAIKFWEKTKNLSQSPIQGLSFHVQQHGSNISHMMGLISR</sequence>
<gene>
    <name evidence="1" type="ORF">FQN60_018390</name>
</gene>